<sequence>MQLPRHRAAALRVLAAASGVSSPGIGHWALAEATLKALGQAGHRPSRLPLPSELAGELRWEAESGEALAGCVVDLADRLDVPVGTMLAVAWVVERRSVAEAW</sequence>
<evidence type="ECO:0000313" key="1">
    <source>
        <dbReference type="EMBL" id="RRJ87580.1"/>
    </source>
</evidence>
<comment type="caution">
    <text evidence="1">The sequence shown here is derived from an EMBL/GenBank/DDBJ whole genome shotgun (WGS) entry which is preliminary data.</text>
</comment>
<gene>
    <name evidence="1" type="ORF">EG850_04565</name>
</gene>
<accession>A0A3P3VY05</accession>
<dbReference type="EMBL" id="RQVS01000004">
    <property type="protein sequence ID" value="RRJ87580.1"/>
    <property type="molecule type" value="Genomic_DNA"/>
</dbReference>
<dbReference type="RefSeq" id="WP_124970635.1">
    <property type="nucleotide sequence ID" value="NZ_RQVS01000004.1"/>
</dbReference>
<dbReference type="AlphaFoldDB" id="A0A3P3VY05"/>
<name>A0A3P3VY05_9MICO</name>
<dbReference type="Proteomes" id="UP000274391">
    <property type="component" value="Unassembled WGS sequence"/>
</dbReference>
<evidence type="ECO:0000313" key="2">
    <source>
        <dbReference type="Proteomes" id="UP000274391"/>
    </source>
</evidence>
<protein>
    <submittedName>
        <fullName evidence="1">Uncharacterized protein</fullName>
    </submittedName>
</protein>
<reference evidence="1 2" key="1">
    <citation type="submission" date="2018-11" db="EMBL/GenBank/DDBJ databases">
        <title>YIM 102482-1 draft genome.</title>
        <authorList>
            <person name="Li G."/>
            <person name="Jiang Y."/>
        </authorList>
    </citation>
    <scope>NUCLEOTIDE SEQUENCE [LARGE SCALE GENOMIC DNA]</scope>
    <source>
        <strain evidence="1 2">YIM 102482-1</strain>
    </source>
</reference>
<proteinExistence type="predicted"/>
<keyword evidence="2" id="KW-1185">Reference proteome</keyword>
<organism evidence="1 2">
    <name type="scientific">Gulosibacter macacae</name>
    <dbReference type="NCBI Taxonomy" id="2488791"/>
    <lineage>
        <taxon>Bacteria</taxon>
        <taxon>Bacillati</taxon>
        <taxon>Actinomycetota</taxon>
        <taxon>Actinomycetes</taxon>
        <taxon>Micrococcales</taxon>
        <taxon>Microbacteriaceae</taxon>
        <taxon>Gulosibacter</taxon>
    </lineage>
</organism>